<dbReference type="RefSeq" id="WP_138082043.1">
    <property type="nucleotide sequence ID" value="NZ_VAJM01000018.1"/>
</dbReference>
<dbReference type="Proteomes" id="UP000305517">
    <property type="component" value="Unassembled WGS sequence"/>
</dbReference>
<evidence type="ECO:0000313" key="1">
    <source>
        <dbReference type="EMBL" id="TLM88489.1"/>
    </source>
</evidence>
<dbReference type="OrthoDB" id="9848106at2"/>
<comment type="caution">
    <text evidence="1">The sequence shown here is derived from an EMBL/GenBank/DDBJ whole genome shotgun (WGS) entry which is preliminary data.</text>
</comment>
<dbReference type="EMBL" id="VAJM01000018">
    <property type="protein sequence ID" value="TLM88489.1"/>
    <property type="molecule type" value="Genomic_DNA"/>
</dbReference>
<evidence type="ECO:0000313" key="2">
    <source>
        <dbReference type="Proteomes" id="UP000305517"/>
    </source>
</evidence>
<organism evidence="1 2">
    <name type="scientific">Hymenobacter jeollabukensis</name>
    <dbReference type="NCBI Taxonomy" id="2025313"/>
    <lineage>
        <taxon>Bacteria</taxon>
        <taxon>Pseudomonadati</taxon>
        <taxon>Bacteroidota</taxon>
        <taxon>Cytophagia</taxon>
        <taxon>Cytophagales</taxon>
        <taxon>Hymenobacteraceae</taxon>
        <taxon>Hymenobacter</taxon>
    </lineage>
</organism>
<name>A0A5R8WI15_9BACT</name>
<proteinExistence type="predicted"/>
<protein>
    <submittedName>
        <fullName evidence="1">Uncharacterized protein</fullName>
    </submittedName>
</protein>
<reference evidence="1 2" key="1">
    <citation type="submission" date="2019-05" db="EMBL/GenBank/DDBJ databases">
        <title>Hymenobacter edaphi sp. nov., isolated from abandoned arsenic-contaminated farmland soil.</title>
        <authorList>
            <person name="Nie L."/>
        </authorList>
    </citation>
    <scope>NUCLEOTIDE SEQUENCE [LARGE SCALE GENOMIC DNA]</scope>
    <source>
        <strain evidence="1 2">1-3-3-8</strain>
    </source>
</reference>
<dbReference type="AlphaFoldDB" id="A0A5R8WI15"/>
<sequence length="152" mass="17317">MIYPNDIHRLFDDLWPAMHASSLHKQHCISILPHIESCFRKWGDNYDFLLDGLSSLDGIGLTIASGLIWSTDPMEAVPFDKFTMTYALTERILRNEHISGGHYADACQKIVAYCDGFTMTEADGIERVYEVEDFVREAREKMIDFPGLLGPK</sequence>
<keyword evidence="2" id="KW-1185">Reference proteome</keyword>
<gene>
    <name evidence="1" type="ORF">FDY95_24315</name>
</gene>
<accession>A0A5R8WI15</accession>